<keyword evidence="2" id="KW-1185">Reference proteome</keyword>
<dbReference type="EMBL" id="JAINWA010000003">
    <property type="protein sequence ID" value="MCD1655762.1"/>
    <property type="molecule type" value="Genomic_DNA"/>
</dbReference>
<evidence type="ECO:0000313" key="2">
    <source>
        <dbReference type="Proteomes" id="UP001198163"/>
    </source>
</evidence>
<sequence>MRILNVSRFLPLTVLFSLVSCFNPVLDGKTESVQAGNDGKTVAVKIDFASAETSGRSIRPVMLAKDISSVEVKLTVALNTMESYTRYGTPLSEFVFDEIAPDIAYIISVTCMDYEGRQHGPYAVTLDLTTGVNTVPVTVTPTRTVGGTGSFEIAAYNLPFDPSLTEWSITLTSIDTGTAVEIPTPSAMTDPSGNPYVSLYNTSLASGDYRLEARYLDSVSGSYRPFIPDTIVKIYDDRITKGLFGLAGGSGTAVYMPNETATSIGGKRLFVKVLSRDSYLAWQSGQSGPDIASLVPDAVGVATLDAMGAGSVSLIVPGTGAPYATQKNTPYFVAALIDKDDSLSSIVDVSSVSDYSVIKASYGDYSFESAYMFGYMRLVSSNDTGVLNLSDEYLAPNLTVYYYVGAAAKGDGSGSDIANLCTLDSALASAALSTETSGMVMIYLTESVTTSASYALSANATILSMLTNYAEDSRAVITYTGTTSPFLTVAQDPVTYNYPSLMMTNVILDGAGLSRTASLVSVSSGASFGLLSDSLIRNSTNTSGNGGAVYLSGGNMTVNGGSITGCTAANGGAVYAASGANLYLQMNPGDAISGNTATGEGGGVYLAAGSSLYGYSASLPYFASNTAATAGTENFALYGSWISSYEAYVASTRIGDGSSEDYPCSLEDALNAVNVYTIYLVEDIPVSSPLTVARTVSINSLNPLTPRTIYPNGTLTGSLITVSGNGYLNLSDVFIGSAVQTSSAYPLVSVMFNGTVSLNTGAFVRNNSNTAGNGGGLLVKGGTAMLSGGGIKGCSAPNGNGGAVYLEYDSASFSSSTLNLLSGNIGSSTTGDDNSALNGGGVYVTAQNSMSISGAASIAGNTVSAYGGGVFVETGGTLSVLTSDSYSITENTAGLEGGGAYFEDAGSLTDSYGSFNASCTGNTAEGQFPNIWMPN</sequence>
<accession>A0AAE3EJR9</accession>
<gene>
    <name evidence="1" type="ORF">K7J14_13780</name>
</gene>
<organism evidence="1 2">
    <name type="scientific">Teretinema zuelzerae</name>
    <dbReference type="NCBI Taxonomy" id="156"/>
    <lineage>
        <taxon>Bacteria</taxon>
        <taxon>Pseudomonadati</taxon>
        <taxon>Spirochaetota</taxon>
        <taxon>Spirochaetia</taxon>
        <taxon>Spirochaetales</taxon>
        <taxon>Treponemataceae</taxon>
        <taxon>Teretinema</taxon>
    </lineage>
</organism>
<proteinExistence type="predicted"/>
<comment type="caution">
    <text evidence="1">The sequence shown here is derived from an EMBL/GenBank/DDBJ whole genome shotgun (WGS) entry which is preliminary data.</text>
</comment>
<protein>
    <submittedName>
        <fullName evidence="1">Uncharacterized protein</fullName>
    </submittedName>
</protein>
<name>A0AAE3EJR9_9SPIR</name>
<dbReference type="PROSITE" id="PS51257">
    <property type="entry name" value="PROKAR_LIPOPROTEIN"/>
    <property type="match status" value="1"/>
</dbReference>
<dbReference type="RefSeq" id="WP_230757534.1">
    <property type="nucleotide sequence ID" value="NZ_JAINWA010000003.1"/>
</dbReference>
<dbReference type="AlphaFoldDB" id="A0AAE3EJR9"/>
<reference evidence="1" key="1">
    <citation type="submission" date="2021-08" db="EMBL/GenBank/DDBJ databases">
        <title>Comparative analyses of Brucepasteria parasyntrophica and Teretinema zuelzerae.</title>
        <authorList>
            <person name="Song Y."/>
            <person name="Brune A."/>
        </authorList>
    </citation>
    <scope>NUCLEOTIDE SEQUENCE</scope>
    <source>
        <strain evidence="1">DSM 1903</strain>
    </source>
</reference>
<evidence type="ECO:0000313" key="1">
    <source>
        <dbReference type="EMBL" id="MCD1655762.1"/>
    </source>
</evidence>
<dbReference type="Proteomes" id="UP001198163">
    <property type="component" value="Unassembled WGS sequence"/>
</dbReference>